<keyword evidence="4" id="KW-0804">Transcription</keyword>
<dbReference type="Pfam" id="PF08493">
    <property type="entry name" value="AflR"/>
    <property type="match status" value="1"/>
</dbReference>
<evidence type="ECO:0000256" key="3">
    <source>
        <dbReference type="ARBA" id="ARBA00023125"/>
    </source>
</evidence>
<evidence type="ECO:0000256" key="6">
    <source>
        <dbReference type="SAM" id="MobiDB-lite"/>
    </source>
</evidence>
<name>A0AAN6MNR8_9PEZI</name>
<keyword evidence="1" id="KW-0479">Metal-binding</keyword>
<evidence type="ECO:0000313" key="9">
    <source>
        <dbReference type="Proteomes" id="UP001303889"/>
    </source>
</evidence>
<evidence type="ECO:0000256" key="5">
    <source>
        <dbReference type="ARBA" id="ARBA00023242"/>
    </source>
</evidence>
<dbReference type="GO" id="GO:0045122">
    <property type="term" value="P:aflatoxin biosynthetic process"/>
    <property type="evidence" value="ECO:0007669"/>
    <property type="project" value="InterPro"/>
</dbReference>
<proteinExistence type="predicted"/>
<dbReference type="AlphaFoldDB" id="A0AAN6MNR8"/>
<organism evidence="8 9">
    <name type="scientific">Staphylotrichum tortipilum</name>
    <dbReference type="NCBI Taxonomy" id="2831512"/>
    <lineage>
        <taxon>Eukaryota</taxon>
        <taxon>Fungi</taxon>
        <taxon>Dikarya</taxon>
        <taxon>Ascomycota</taxon>
        <taxon>Pezizomycotina</taxon>
        <taxon>Sordariomycetes</taxon>
        <taxon>Sordariomycetidae</taxon>
        <taxon>Sordariales</taxon>
        <taxon>Chaetomiaceae</taxon>
        <taxon>Staphylotrichum</taxon>
    </lineage>
</organism>
<evidence type="ECO:0000313" key="8">
    <source>
        <dbReference type="EMBL" id="KAK3903614.1"/>
    </source>
</evidence>
<dbReference type="GO" id="GO:0005634">
    <property type="term" value="C:nucleus"/>
    <property type="evidence" value="ECO:0007669"/>
    <property type="project" value="InterPro"/>
</dbReference>
<reference evidence="8" key="1">
    <citation type="journal article" date="2023" name="Mol. Phylogenet. Evol.">
        <title>Genome-scale phylogeny and comparative genomics of the fungal order Sordariales.</title>
        <authorList>
            <person name="Hensen N."/>
            <person name="Bonometti L."/>
            <person name="Westerberg I."/>
            <person name="Brannstrom I.O."/>
            <person name="Guillou S."/>
            <person name="Cros-Aarteil S."/>
            <person name="Calhoun S."/>
            <person name="Haridas S."/>
            <person name="Kuo A."/>
            <person name="Mondo S."/>
            <person name="Pangilinan J."/>
            <person name="Riley R."/>
            <person name="LaButti K."/>
            <person name="Andreopoulos B."/>
            <person name="Lipzen A."/>
            <person name="Chen C."/>
            <person name="Yan M."/>
            <person name="Daum C."/>
            <person name="Ng V."/>
            <person name="Clum A."/>
            <person name="Steindorff A."/>
            <person name="Ohm R.A."/>
            <person name="Martin F."/>
            <person name="Silar P."/>
            <person name="Natvig D.O."/>
            <person name="Lalanne C."/>
            <person name="Gautier V."/>
            <person name="Ament-Velasquez S.L."/>
            <person name="Kruys A."/>
            <person name="Hutchinson M.I."/>
            <person name="Powell A.J."/>
            <person name="Barry K."/>
            <person name="Miller A.N."/>
            <person name="Grigoriev I.V."/>
            <person name="Debuchy R."/>
            <person name="Gladieux P."/>
            <person name="Hiltunen Thoren M."/>
            <person name="Johannesson H."/>
        </authorList>
    </citation>
    <scope>NUCLEOTIDE SEQUENCE</scope>
    <source>
        <strain evidence="8">CBS 103.79</strain>
    </source>
</reference>
<feature type="compositionally biased region" description="Low complexity" evidence="6">
    <location>
        <begin position="7"/>
        <end position="20"/>
    </location>
</feature>
<dbReference type="EMBL" id="MU855438">
    <property type="protein sequence ID" value="KAK3903614.1"/>
    <property type="molecule type" value="Genomic_DNA"/>
</dbReference>
<evidence type="ECO:0000256" key="4">
    <source>
        <dbReference type="ARBA" id="ARBA00023163"/>
    </source>
</evidence>
<dbReference type="InterPro" id="IPR013700">
    <property type="entry name" value="AflR"/>
</dbReference>
<reference evidence="8" key="2">
    <citation type="submission" date="2023-05" db="EMBL/GenBank/DDBJ databases">
        <authorList>
            <consortium name="Lawrence Berkeley National Laboratory"/>
            <person name="Steindorff A."/>
            <person name="Hensen N."/>
            <person name="Bonometti L."/>
            <person name="Westerberg I."/>
            <person name="Brannstrom I.O."/>
            <person name="Guillou S."/>
            <person name="Cros-Aarteil S."/>
            <person name="Calhoun S."/>
            <person name="Haridas S."/>
            <person name="Kuo A."/>
            <person name="Mondo S."/>
            <person name="Pangilinan J."/>
            <person name="Riley R."/>
            <person name="Labutti K."/>
            <person name="Andreopoulos B."/>
            <person name="Lipzen A."/>
            <person name="Chen C."/>
            <person name="Yanf M."/>
            <person name="Daum C."/>
            <person name="Ng V."/>
            <person name="Clum A."/>
            <person name="Ohm R."/>
            <person name="Martin F."/>
            <person name="Silar P."/>
            <person name="Natvig D."/>
            <person name="Lalanne C."/>
            <person name="Gautier V."/>
            <person name="Ament-Velasquez S.L."/>
            <person name="Kruys A."/>
            <person name="Hutchinson M.I."/>
            <person name="Powell A.J."/>
            <person name="Barry K."/>
            <person name="Miller A.N."/>
            <person name="Grigoriev I.V."/>
            <person name="Debuchy R."/>
            <person name="Gladieux P."/>
            <person name="Thoren M.H."/>
            <person name="Johannesson H."/>
        </authorList>
    </citation>
    <scope>NUCLEOTIDE SEQUENCE</scope>
    <source>
        <strain evidence="8">CBS 103.79</strain>
    </source>
</reference>
<feature type="region of interest" description="Disordered" evidence="6">
    <location>
        <begin position="1"/>
        <end position="20"/>
    </location>
</feature>
<keyword evidence="9" id="KW-1185">Reference proteome</keyword>
<keyword evidence="2" id="KW-0805">Transcription regulation</keyword>
<gene>
    <name evidence="8" type="ORF">C8A05DRAFT_32638</name>
</gene>
<sequence>MGGHELSTPTSSSLPSATTATATSVDSVLSAAREAARLVRGLLDCPTCRGGPQLQLLLTVAFAEVIAGYRRVISTYHHRGGEEELKQQQHGADDGLKHAPMSIGSHRIEGNIESVLVGRVVGSRLQELEAVMGEILQPVSAAHPEGGGAKTGDIASTVGLTTLLRGLYLGSDSFLAEQLVAARQELTRLLHHDEHC</sequence>
<evidence type="ECO:0000256" key="2">
    <source>
        <dbReference type="ARBA" id="ARBA00023015"/>
    </source>
</evidence>
<dbReference type="GO" id="GO:0046872">
    <property type="term" value="F:metal ion binding"/>
    <property type="evidence" value="ECO:0007669"/>
    <property type="project" value="UniProtKB-KW"/>
</dbReference>
<protein>
    <recommendedName>
        <fullName evidence="7">Aflatoxin regulatory protein domain-containing protein</fullName>
    </recommendedName>
</protein>
<evidence type="ECO:0000256" key="1">
    <source>
        <dbReference type="ARBA" id="ARBA00022723"/>
    </source>
</evidence>
<accession>A0AAN6MNR8</accession>
<evidence type="ECO:0000259" key="7">
    <source>
        <dbReference type="Pfam" id="PF08493"/>
    </source>
</evidence>
<dbReference type="GO" id="GO:0003677">
    <property type="term" value="F:DNA binding"/>
    <property type="evidence" value="ECO:0007669"/>
    <property type="project" value="UniProtKB-KW"/>
</dbReference>
<keyword evidence="5" id="KW-0539">Nucleus</keyword>
<dbReference type="Proteomes" id="UP001303889">
    <property type="component" value="Unassembled WGS sequence"/>
</dbReference>
<dbReference type="GO" id="GO:0006355">
    <property type="term" value="P:regulation of DNA-templated transcription"/>
    <property type="evidence" value="ECO:0007669"/>
    <property type="project" value="InterPro"/>
</dbReference>
<keyword evidence="3" id="KW-0238">DNA-binding</keyword>
<feature type="domain" description="Aflatoxin regulatory protein" evidence="7">
    <location>
        <begin position="9"/>
        <end position="83"/>
    </location>
</feature>
<comment type="caution">
    <text evidence="8">The sequence shown here is derived from an EMBL/GenBank/DDBJ whole genome shotgun (WGS) entry which is preliminary data.</text>
</comment>